<evidence type="ECO:0000313" key="5">
    <source>
        <dbReference type="Proteomes" id="UP000242181"/>
    </source>
</evidence>
<dbReference type="InterPro" id="IPR000014">
    <property type="entry name" value="PAS"/>
</dbReference>
<dbReference type="GO" id="GO:0003824">
    <property type="term" value="F:catalytic activity"/>
    <property type="evidence" value="ECO:0007669"/>
    <property type="project" value="UniProtKB-ARBA"/>
</dbReference>
<dbReference type="Pfam" id="PF00990">
    <property type="entry name" value="GGDEF"/>
    <property type="match status" value="1"/>
</dbReference>
<dbReference type="FunFam" id="3.30.70.270:FF:000001">
    <property type="entry name" value="Diguanylate cyclase domain protein"/>
    <property type="match status" value="1"/>
</dbReference>
<reference evidence="4 5" key="1">
    <citation type="submission" date="2018-03" db="EMBL/GenBank/DDBJ databases">
        <title>The draft genome of Zobellella taiwanensis JCM 13381.</title>
        <authorList>
            <person name="Liu L."/>
            <person name="Li L."/>
            <person name="Wang T."/>
            <person name="Zhang X."/>
            <person name="Liang L."/>
        </authorList>
    </citation>
    <scope>NUCLEOTIDE SEQUENCE [LARGE SCALE GENOMIC DNA]</scope>
    <source>
        <strain evidence="4 5">JCM 13381</strain>
    </source>
</reference>
<evidence type="ECO:0000313" key="4">
    <source>
        <dbReference type="EMBL" id="PSJ42508.1"/>
    </source>
</evidence>
<dbReference type="InterPro" id="IPR029016">
    <property type="entry name" value="GAF-like_dom_sf"/>
</dbReference>
<evidence type="ECO:0000256" key="1">
    <source>
        <dbReference type="ARBA" id="ARBA00001946"/>
    </source>
</evidence>
<dbReference type="Gene3D" id="3.30.450.20">
    <property type="entry name" value="PAS domain"/>
    <property type="match status" value="1"/>
</dbReference>
<sequence length="421" mass="46575">MTRLPELTLDVVSDLLLDAICIVDTGGHFLYISAAGERIFGYPAGEMLGRNMFEFIHPGDHQRTRDTVADIMAGRPRPYFENRYVRKDGSTAHIMWSARWSADRQFRIAVARDITERKRTEARQAALYAIADAANLLGDPDQLFERIRRLGAELFGVKEVMVALRHPDTSALDIAYRAGTHTHDQPARALAGRLLEQNLATATGDGWLAARLGSGGALLVQAPPGSPPFGEADHDLLHFMAAQLATAMERKQMLQQLEHMARFDPLTDLPNRALFLDRLHTALRHAQRERGLLAVLYLDLDKFKQVNDRHGHHTGDQLLQQVARRLVSCVREADTVARLGGDEFVVLLEDLPRPEAAAPVADKIRAALSAPYTLPAATLHITPSLGMALFPEHGLSGPELMARADGAMYRAKRTTKEPPGH</sequence>
<dbReference type="AlphaFoldDB" id="A0A2P7QX18"/>
<dbReference type="InterPro" id="IPR013656">
    <property type="entry name" value="PAS_4"/>
</dbReference>
<feature type="domain" description="PAS" evidence="2">
    <location>
        <begin position="5"/>
        <end position="75"/>
    </location>
</feature>
<comment type="caution">
    <text evidence="4">The sequence shown here is derived from an EMBL/GenBank/DDBJ whole genome shotgun (WGS) entry which is preliminary data.</text>
</comment>
<dbReference type="EMBL" id="PXYH01000011">
    <property type="protein sequence ID" value="PSJ42508.1"/>
    <property type="molecule type" value="Genomic_DNA"/>
</dbReference>
<dbReference type="PROSITE" id="PS50887">
    <property type="entry name" value="GGDEF"/>
    <property type="match status" value="1"/>
</dbReference>
<evidence type="ECO:0000259" key="3">
    <source>
        <dbReference type="PROSITE" id="PS50887"/>
    </source>
</evidence>
<dbReference type="InterPro" id="IPR035965">
    <property type="entry name" value="PAS-like_dom_sf"/>
</dbReference>
<dbReference type="InterPro" id="IPR052163">
    <property type="entry name" value="DGC-Regulatory_Protein"/>
</dbReference>
<keyword evidence="5" id="KW-1185">Reference proteome</keyword>
<dbReference type="CDD" id="cd01949">
    <property type="entry name" value="GGDEF"/>
    <property type="match status" value="1"/>
</dbReference>
<dbReference type="PANTHER" id="PTHR46663:SF3">
    <property type="entry name" value="SLL0267 PROTEIN"/>
    <property type="match status" value="1"/>
</dbReference>
<evidence type="ECO:0000259" key="2">
    <source>
        <dbReference type="PROSITE" id="PS50112"/>
    </source>
</evidence>
<dbReference type="InterPro" id="IPR029787">
    <property type="entry name" value="Nucleotide_cyclase"/>
</dbReference>
<organism evidence="4 5">
    <name type="scientific">Zobellella taiwanensis</name>
    <dbReference type="NCBI Taxonomy" id="347535"/>
    <lineage>
        <taxon>Bacteria</taxon>
        <taxon>Pseudomonadati</taxon>
        <taxon>Pseudomonadota</taxon>
        <taxon>Gammaproteobacteria</taxon>
        <taxon>Aeromonadales</taxon>
        <taxon>Aeromonadaceae</taxon>
        <taxon>Zobellella</taxon>
    </lineage>
</organism>
<dbReference type="RefSeq" id="WP_106453481.1">
    <property type="nucleotide sequence ID" value="NZ_PXYH01000011.1"/>
</dbReference>
<dbReference type="Proteomes" id="UP000242181">
    <property type="component" value="Unassembled WGS sequence"/>
</dbReference>
<dbReference type="PANTHER" id="PTHR46663">
    <property type="entry name" value="DIGUANYLATE CYCLASE DGCT-RELATED"/>
    <property type="match status" value="1"/>
</dbReference>
<dbReference type="Gene3D" id="3.30.70.270">
    <property type="match status" value="1"/>
</dbReference>
<dbReference type="Pfam" id="PF08448">
    <property type="entry name" value="PAS_4"/>
    <property type="match status" value="1"/>
</dbReference>
<dbReference type="NCBIfam" id="TIGR00254">
    <property type="entry name" value="GGDEF"/>
    <property type="match status" value="1"/>
</dbReference>
<dbReference type="InterPro" id="IPR000160">
    <property type="entry name" value="GGDEF_dom"/>
</dbReference>
<dbReference type="SUPFAM" id="SSF55785">
    <property type="entry name" value="PYP-like sensor domain (PAS domain)"/>
    <property type="match status" value="1"/>
</dbReference>
<gene>
    <name evidence="4" type="ORF">C7I36_09505</name>
</gene>
<dbReference type="SUPFAM" id="SSF55073">
    <property type="entry name" value="Nucleotide cyclase"/>
    <property type="match status" value="1"/>
</dbReference>
<protein>
    <submittedName>
        <fullName evidence="4">Diguanylate cyclase</fullName>
    </submittedName>
</protein>
<feature type="domain" description="GGDEF" evidence="3">
    <location>
        <begin position="291"/>
        <end position="421"/>
    </location>
</feature>
<dbReference type="SMART" id="SM00091">
    <property type="entry name" value="PAS"/>
    <property type="match status" value="1"/>
</dbReference>
<accession>A0A2P7QX18</accession>
<dbReference type="OrthoDB" id="9812260at2"/>
<dbReference type="Gene3D" id="3.30.450.40">
    <property type="match status" value="1"/>
</dbReference>
<proteinExistence type="predicted"/>
<name>A0A2P7QX18_9GAMM</name>
<dbReference type="PROSITE" id="PS50112">
    <property type="entry name" value="PAS"/>
    <property type="match status" value="1"/>
</dbReference>
<dbReference type="NCBIfam" id="TIGR00229">
    <property type="entry name" value="sensory_box"/>
    <property type="match status" value="1"/>
</dbReference>
<comment type="cofactor">
    <cofactor evidence="1">
        <name>Mg(2+)</name>
        <dbReference type="ChEBI" id="CHEBI:18420"/>
    </cofactor>
</comment>
<dbReference type="SUPFAM" id="SSF55781">
    <property type="entry name" value="GAF domain-like"/>
    <property type="match status" value="1"/>
</dbReference>
<dbReference type="InterPro" id="IPR043128">
    <property type="entry name" value="Rev_trsase/Diguanyl_cyclase"/>
</dbReference>
<dbReference type="CDD" id="cd00130">
    <property type="entry name" value="PAS"/>
    <property type="match status" value="1"/>
</dbReference>
<dbReference type="SMART" id="SM00267">
    <property type="entry name" value="GGDEF"/>
    <property type="match status" value="1"/>
</dbReference>